<dbReference type="PANTHER" id="PTHR37610:SF40">
    <property type="entry name" value="OS01G0909600 PROTEIN"/>
    <property type="match status" value="1"/>
</dbReference>
<feature type="domain" description="Retrotransposon Copia-like N-terminal" evidence="2">
    <location>
        <begin position="17"/>
        <end position="61"/>
    </location>
</feature>
<gene>
    <name evidence="4" type="ORF">Slati_4208100</name>
</gene>
<evidence type="ECO:0000259" key="3">
    <source>
        <dbReference type="Pfam" id="PF22936"/>
    </source>
</evidence>
<feature type="compositionally biased region" description="Basic and acidic residues" evidence="1">
    <location>
        <begin position="426"/>
        <end position="441"/>
    </location>
</feature>
<evidence type="ECO:0000256" key="1">
    <source>
        <dbReference type="SAM" id="MobiDB-lite"/>
    </source>
</evidence>
<reference evidence="4" key="1">
    <citation type="submission" date="2020-06" db="EMBL/GenBank/DDBJ databases">
        <authorList>
            <person name="Li T."/>
            <person name="Hu X."/>
            <person name="Zhang T."/>
            <person name="Song X."/>
            <person name="Zhang H."/>
            <person name="Dai N."/>
            <person name="Sheng W."/>
            <person name="Hou X."/>
            <person name="Wei L."/>
        </authorList>
    </citation>
    <scope>NUCLEOTIDE SEQUENCE</scope>
    <source>
        <strain evidence="4">KEN1</strain>
        <tissue evidence="4">Leaf</tissue>
    </source>
</reference>
<evidence type="ECO:0000313" key="4">
    <source>
        <dbReference type="EMBL" id="KAL0401782.1"/>
    </source>
</evidence>
<organism evidence="4">
    <name type="scientific">Sesamum latifolium</name>
    <dbReference type="NCBI Taxonomy" id="2727402"/>
    <lineage>
        <taxon>Eukaryota</taxon>
        <taxon>Viridiplantae</taxon>
        <taxon>Streptophyta</taxon>
        <taxon>Embryophyta</taxon>
        <taxon>Tracheophyta</taxon>
        <taxon>Spermatophyta</taxon>
        <taxon>Magnoliopsida</taxon>
        <taxon>eudicotyledons</taxon>
        <taxon>Gunneridae</taxon>
        <taxon>Pentapetalae</taxon>
        <taxon>asterids</taxon>
        <taxon>lamiids</taxon>
        <taxon>Lamiales</taxon>
        <taxon>Pedaliaceae</taxon>
        <taxon>Sesamum</taxon>
    </lineage>
</organism>
<feature type="region of interest" description="Disordered" evidence="1">
    <location>
        <begin position="414"/>
        <end position="441"/>
    </location>
</feature>
<dbReference type="InterPro" id="IPR054722">
    <property type="entry name" value="PolX-like_BBD"/>
</dbReference>
<dbReference type="PANTHER" id="PTHR37610">
    <property type="entry name" value="CCHC-TYPE DOMAIN-CONTAINING PROTEIN"/>
    <property type="match status" value="1"/>
</dbReference>
<protein>
    <submittedName>
        <fullName evidence="4">Uncharacterized protein</fullName>
    </submittedName>
</protein>
<feature type="domain" description="Retrovirus-related Pol polyprotein from transposon TNT 1-94-like beta-barrel" evidence="3">
    <location>
        <begin position="289"/>
        <end position="363"/>
    </location>
</feature>
<evidence type="ECO:0000259" key="2">
    <source>
        <dbReference type="Pfam" id="PF14244"/>
    </source>
</evidence>
<dbReference type="AlphaFoldDB" id="A0AAW2TBX2"/>
<dbReference type="Pfam" id="PF22936">
    <property type="entry name" value="Pol_BBD"/>
    <property type="match status" value="1"/>
</dbReference>
<reference evidence="4" key="2">
    <citation type="journal article" date="2024" name="Plant">
        <title>Genomic evolution and insights into agronomic trait innovations of Sesamum species.</title>
        <authorList>
            <person name="Miao H."/>
            <person name="Wang L."/>
            <person name="Qu L."/>
            <person name="Liu H."/>
            <person name="Sun Y."/>
            <person name="Le M."/>
            <person name="Wang Q."/>
            <person name="Wei S."/>
            <person name="Zheng Y."/>
            <person name="Lin W."/>
            <person name="Duan Y."/>
            <person name="Cao H."/>
            <person name="Xiong S."/>
            <person name="Wang X."/>
            <person name="Wei L."/>
            <person name="Li C."/>
            <person name="Ma Q."/>
            <person name="Ju M."/>
            <person name="Zhao R."/>
            <person name="Li G."/>
            <person name="Mu C."/>
            <person name="Tian Q."/>
            <person name="Mei H."/>
            <person name="Zhang T."/>
            <person name="Gao T."/>
            <person name="Zhang H."/>
        </authorList>
    </citation>
    <scope>NUCLEOTIDE SEQUENCE</scope>
    <source>
        <strain evidence="4">KEN1</strain>
    </source>
</reference>
<accession>A0AAW2TBX2</accession>
<dbReference type="Pfam" id="PF14244">
    <property type="entry name" value="Retrotran_gag_3"/>
    <property type="match status" value="1"/>
</dbReference>
<name>A0AAW2TBX2_9LAMI</name>
<dbReference type="InterPro" id="IPR029472">
    <property type="entry name" value="Copia-like_N"/>
</dbReference>
<sequence>MAGMGSRTDTNPMMAVSDHPGMIMISAPLNGNNWLSCSRSVRIAMEGCVRLGFIDGTCGKPVDGSADLKQWKITDSMVTWILNSISKYIVNAYLYSPFARALWLELEMRESQTTSDVYLWFTCGSNQAKMEEMEASHLIQFLTGRTYEYRGGSRPKNNMRRKGPIDKRNIICEHCNRPGHGKDTCFKLHGVSDWYKELTDQKRRNGNGGRGYVVTEDLSGNSENSIVPGGSVDVTAKTGGNLVTELMEALKLIQAKTPQDPVHVHFAQGDEMAGIIVDTKPGTLNFGTWIVDTGATNPMCGDASIFHSLHTLSTPTTITLRDNSVTQATQSGTIKLSTTLSLKNVLLVPSFKYNLLSVSQLCKFNSICFIFLTSTCMLQDLKTKNVLAIGRQIGRLYYLDRNSFISVPVSHSKQSREPFPVSESHTLVDDYERSSMDRPGK</sequence>
<dbReference type="EMBL" id="JACGWN010000015">
    <property type="protein sequence ID" value="KAL0401782.1"/>
    <property type="molecule type" value="Genomic_DNA"/>
</dbReference>
<proteinExistence type="predicted"/>
<comment type="caution">
    <text evidence="4">The sequence shown here is derived from an EMBL/GenBank/DDBJ whole genome shotgun (WGS) entry which is preliminary data.</text>
</comment>